<keyword evidence="6" id="KW-0539">Nucleus</keyword>
<keyword evidence="5" id="KW-0804">Transcription</keyword>
<name>A0A8B7MWP7_PHODC</name>
<dbReference type="GeneID" id="108511736"/>
<dbReference type="PANTHER" id="PTHR46373:SF2">
    <property type="entry name" value="RWP-RK DOMAIN-CONTAINING PROTEIN"/>
    <property type="match status" value="1"/>
</dbReference>
<proteinExistence type="predicted"/>
<protein>
    <submittedName>
        <fullName evidence="9">Protein RKD4</fullName>
    </submittedName>
</protein>
<evidence type="ECO:0000313" key="9">
    <source>
        <dbReference type="RefSeq" id="XP_017701366.1"/>
    </source>
</evidence>
<evidence type="ECO:0000256" key="5">
    <source>
        <dbReference type="ARBA" id="ARBA00023163"/>
    </source>
</evidence>
<keyword evidence="4" id="KW-0238">DNA-binding</keyword>
<sequence>MDSDHLNSLMIIDEKDSFWALLGDPLLHVPPLQRWSETDALVPFPESLDQIDDLHGSEPLSDKSAALVPYKCHSPPPLNELAMDDINLDSFTGDTNLTPYCGDVISDIAPLNVLTSSHDVYNGKTNYNFPFEVSKVDQVEERSIERRTNGRPRSADIGFDEIKNYFCMPISRAAKEMNVGVTVLKKRCRELGIPRWPHRKMKSLMTLMHNVEELGNGASEESMRRELERLEEHRRLMEENPEIELSERIKKLRQACFKANYKRQKALRKPCFDLCNIYYS</sequence>
<dbReference type="GO" id="GO:0003677">
    <property type="term" value="F:DNA binding"/>
    <property type="evidence" value="ECO:0007669"/>
    <property type="project" value="UniProtKB-KW"/>
</dbReference>
<reference evidence="8" key="1">
    <citation type="journal article" date="2019" name="Nat. Commun.">
        <title>Genome-wide association mapping of date palm fruit traits.</title>
        <authorList>
            <person name="Hazzouri K.M."/>
            <person name="Gros-Balthazard M."/>
            <person name="Flowers J.M."/>
            <person name="Copetti D."/>
            <person name="Lemansour A."/>
            <person name="Lebrun M."/>
            <person name="Masmoudi K."/>
            <person name="Ferrand S."/>
            <person name="Dhar M.I."/>
            <person name="Fresquez Z.A."/>
            <person name="Rosas U."/>
            <person name="Zhang J."/>
            <person name="Talag J."/>
            <person name="Lee S."/>
            <person name="Kudrna D."/>
            <person name="Powell R.F."/>
            <person name="Leitch I.J."/>
            <person name="Krueger R.R."/>
            <person name="Wing R.A."/>
            <person name="Amiri K.M.A."/>
            <person name="Purugganan M.D."/>
        </authorList>
    </citation>
    <scope>NUCLEOTIDE SEQUENCE [LARGE SCALE GENOMIC DNA]</scope>
    <source>
        <strain evidence="8">cv. Khalas</strain>
    </source>
</reference>
<accession>A0A8B7MWP7</accession>
<gene>
    <name evidence="9" type="primary">LOC108511736</name>
</gene>
<dbReference type="RefSeq" id="XP_017701366.1">
    <property type="nucleotide sequence ID" value="XM_017845877.1"/>
</dbReference>
<dbReference type="GO" id="GO:0003700">
    <property type="term" value="F:DNA-binding transcription factor activity"/>
    <property type="evidence" value="ECO:0007669"/>
    <property type="project" value="InterPro"/>
</dbReference>
<dbReference type="PANTHER" id="PTHR46373">
    <property type="entry name" value="PROTEIN RKD4"/>
    <property type="match status" value="1"/>
</dbReference>
<evidence type="ECO:0000256" key="3">
    <source>
        <dbReference type="ARBA" id="ARBA00023054"/>
    </source>
</evidence>
<evidence type="ECO:0000313" key="8">
    <source>
        <dbReference type="Proteomes" id="UP000228380"/>
    </source>
</evidence>
<dbReference type="Pfam" id="PF02042">
    <property type="entry name" value="RWP-RK"/>
    <property type="match status" value="1"/>
</dbReference>
<dbReference type="OrthoDB" id="6270329at2759"/>
<dbReference type="InterPro" id="IPR003035">
    <property type="entry name" value="RWP-RK_dom"/>
</dbReference>
<evidence type="ECO:0000256" key="2">
    <source>
        <dbReference type="ARBA" id="ARBA00023015"/>
    </source>
</evidence>
<keyword evidence="3" id="KW-0175">Coiled coil</keyword>
<keyword evidence="8" id="KW-1185">Reference proteome</keyword>
<evidence type="ECO:0000259" key="7">
    <source>
        <dbReference type="PROSITE" id="PS51519"/>
    </source>
</evidence>
<evidence type="ECO:0000256" key="4">
    <source>
        <dbReference type="ARBA" id="ARBA00023125"/>
    </source>
</evidence>
<keyword evidence="2" id="KW-0805">Transcription regulation</keyword>
<dbReference type="PROSITE" id="PS51519">
    <property type="entry name" value="RWP_RK"/>
    <property type="match status" value="1"/>
</dbReference>
<comment type="function">
    <text evidence="1">Putative transcription factor.</text>
</comment>
<evidence type="ECO:0000256" key="6">
    <source>
        <dbReference type="ARBA" id="ARBA00023242"/>
    </source>
</evidence>
<dbReference type="InterPro" id="IPR044607">
    <property type="entry name" value="RKD-like"/>
</dbReference>
<organism evidence="8 9">
    <name type="scientific">Phoenix dactylifera</name>
    <name type="common">Date palm</name>
    <dbReference type="NCBI Taxonomy" id="42345"/>
    <lineage>
        <taxon>Eukaryota</taxon>
        <taxon>Viridiplantae</taxon>
        <taxon>Streptophyta</taxon>
        <taxon>Embryophyta</taxon>
        <taxon>Tracheophyta</taxon>
        <taxon>Spermatophyta</taxon>
        <taxon>Magnoliopsida</taxon>
        <taxon>Liliopsida</taxon>
        <taxon>Arecaceae</taxon>
        <taxon>Coryphoideae</taxon>
        <taxon>Phoeniceae</taxon>
        <taxon>Phoenix</taxon>
    </lineage>
</organism>
<dbReference type="AlphaFoldDB" id="A0A8B7MWP7"/>
<dbReference type="KEGG" id="pda:108511736"/>
<dbReference type="Proteomes" id="UP000228380">
    <property type="component" value="Chromosome 11"/>
</dbReference>
<evidence type="ECO:0000256" key="1">
    <source>
        <dbReference type="ARBA" id="ARBA00004049"/>
    </source>
</evidence>
<reference evidence="9" key="2">
    <citation type="submission" date="2025-08" db="UniProtKB">
        <authorList>
            <consortium name="RefSeq"/>
        </authorList>
    </citation>
    <scope>IDENTIFICATION</scope>
    <source>
        <tissue evidence="9">Young leaves</tissue>
    </source>
</reference>
<feature type="domain" description="RWP-RK" evidence="7">
    <location>
        <begin position="140"/>
        <end position="224"/>
    </location>
</feature>